<feature type="transmembrane region" description="Helical" evidence="8">
    <location>
        <begin position="345"/>
        <end position="365"/>
    </location>
</feature>
<dbReference type="Proteomes" id="UP000464507">
    <property type="component" value="Chromosome"/>
</dbReference>
<sequence length="373" mass="39981">MGVSPTWIAEAPAGTGLNREISFGSLGAGRVGMKDIAVMTRQMATMIAAGLSLLRTLTILSEQTENKKLASVLDTVRSDVETGLSLSDAMAKHPVDFPPLMLSLIRAGETGGFLETSLESVANNFEAEVKLAGTIKSALTYPVIVLIMAVLSTVGMLIFIVPVFDAMFTQMGATLPLPTQFLVVLSKSLVYIGPVAVVAIIAFVMWWRKNKNTDRVRKVADTIKLKLPVFGGLLAKVAISRVTRNLATMMGAGVPILRSLSIVGATAGSWVIEQALVKVQESVRQGNSIAGPLSQEPIFPSMVTQMIAVGEDSGALEVMLHKISDFYDQEIESTTEQLTALIEPLMIAFIGIVIGGMIVALYMPIFDIFNHIN</sequence>
<feature type="domain" description="Type II secretion system protein GspF" evidence="9">
    <location>
        <begin position="243"/>
        <end position="364"/>
    </location>
</feature>
<feature type="transmembrane region" description="Helical" evidence="8">
    <location>
        <begin position="139"/>
        <end position="161"/>
    </location>
</feature>
<feature type="domain" description="Type II secretion system protein GspF" evidence="9">
    <location>
        <begin position="40"/>
        <end position="162"/>
    </location>
</feature>
<evidence type="ECO:0000256" key="8">
    <source>
        <dbReference type="SAM" id="Phobius"/>
    </source>
</evidence>
<protein>
    <submittedName>
        <fullName evidence="10">Pilus assembly protein PilC</fullName>
    </submittedName>
</protein>
<dbReference type="AlphaFoldDB" id="A0A7L5AP94"/>
<evidence type="ECO:0000256" key="7">
    <source>
        <dbReference type="ARBA" id="ARBA00023136"/>
    </source>
</evidence>
<gene>
    <name evidence="10" type="ORF">BHD05_04530</name>
</gene>
<name>A0A7L5AP94_9MICO</name>
<dbReference type="EMBL" id="CP017146">
    <property type="protein sequence ID" value="QHO70971.1"/>
    <property type="molecule type" value="Genomic_DNA"/>
</dbReference>
<keyword evidence="6 8" id="KW-1133">Transmembrane helix</keyword>
<dbReference type="Gene3D" id="1.20.81.30">
    <property type="entry name" value="Type II secretion system (T2SS), domain F"/>
    <property type="match status" value="2"/>
</dbReference>
<evidence type="ECO:0000259" key="9">
    <source>
        <dbReference type="Pfam" id="PF00482"/>
    </source>
</evidence>
<keyword evidence="11" id="KW-1185">Reference proteome</keyword>
<dbReference type="GO" id="GO:0005886">
    <property type="term" value="C:plasma membrane"/>
    <property type="evidence" value="ECO:0007669"/>
    <property type="project" value="UniProtKB-SubCell"/>
</dbReference>
<comment type="similarity">
    <text evidence="2">Belongs to the GSP F family.</text>
</comment>
<dbReference type="FunFam" id="1.20.81.30:FF:000001">
    <property type="entry name" value="Type II secretion system protein F"/>
    <property type="match status" value="2"/>
</dbReference>
<feature type="transmembrane region" description="Helical" evidence="8">
    <location>
        <begin position="181"/>
        <end position="207"/>
    </location>
</feature>
<evidence type="ECO:0000256" key="5">
    <source>
        <dbReference type="ARBA" id="ARBA00022692"/>
    </source>
</evidence>
<evidence type="ECO:0000256" key="6">
    <source>
        <dbReference type="ARBA" id="ARBA00022989"/>
    </source>
</evidence>
<accession>A0A7L5AP94</accession>
<keyword evidence="3" id="KW-1003">Cell membrane</keyword>
<evidence type="ECO:0000256" key="4">
    <source>
        <dbReference type="ARBA" id="ARBA00022519"/>
    </source>
</evidence>
<dbReference type="InterPro" id="IPR018076">
    <property type="entry name" value="T2SS_GspF_dom"/>
</dbReference>
<evidence type="ECO:0000256" key="3">
    <source>
        <dbReference type="ARBA" id="ARBA00022475"/>
    </source>
</evidence>
<dbReference type="KEGG" id="mant:BHD05_04530"/>
<reference evidence="10 11" key="1">
    <citation type="submission" date="2016-09" db="EMBL/GenBank/DDBJ databases">
        <title>Complete genome sequence of microbes from the polar regions.</title>
        <authorList>
            <person name="Liao L."/>
            <person name="Chen B."/>
        </authorList>
    </citation>
    <scope>NUCLEOTIDE SEQUENCE [LARGE SCALE GENOMIC DNA]</scope>
    <source>
        <strain evidence="10 11">ZS314</strain>
    </source>
</reference>
<dbReference type="InterPro" id="IPR003004">
    <property type="entry name" value="GspF/PilC"/>
</dbReference>
<evidence type="ECO:0000256" key="1">
    <source>
        <dbReference type="ARBA" id="ARBA00004429"/>
    </source>
</evidence>
<dbReference type="PANTHER" id="PTHR30012:SF0">
    <property type="entry name" value="TYPE II SECRETION SYSTEM PROTEIN F-RELATED"/>
    <property type="match status" value="1"/>
</dbReference>
<evidence type="ECO:0000256" key="2">
    <source>
        <dbReference type="ARBA" id="ARBA00005745"/>
    </source>
</evidence>
<organism evidence="10 11">
    <name type="scientific">Marisediminicola antarctica</name>
    <dbReference type="NCBI Taxonomy" id="674079"/>
    <lineage>
        <taxon>Bacteria</taxon>
        <taxon>Bacillati</taxon>
        <taxon>Actinomycetota</taxon>
        <taxon>Actinomycetes</taxon>
        <taxon>Micrococcales</taxon>
        <taxon>Microbacteriaceae</taxon>
        <taxon>Marisediminicola</taxon>
    </lineage>
</organism>
<keyword evidence="4" id="KW-0997">Cell inner membrane</keyword>
<evidence type="ECO:0000313" key="10">
    <source>
        <dbReference type="EMBL" id="QHO70971.1"/>
    </source>
</evidence>
<comment type="subcellular location">
    <subcellularLocation>
        <location evidence="1">Cell inner membrane</location>
        <topology evidence="1">Multi-pass membrane protein</topology>
    </subcellularLocation>
</comment>
<proteinExistence type="inferred from homology"/>
<keyword evidence="7 8" id="KW-0472">Membrane</keyword>
<dbReference type="PRINTS" id="PR00812">
    <property type="entry name" value="BCTERIALGSPF"/>
</dbReference>
<dbReference type="Pfam" id="PF00482">
    <property type="entry name" value="T2SSF"/>
    <property type="match status" value="2"/>
</dbReference>
<evidence type="ECO:0000313" key="11">
    <source>
        <dbReference type="Proteomes" id="UP000464507"/>
    </source>
</evidence>
<dbReference type="PANTHER" id="PTHR30012">
    <property type="entry name" value="GENERAL SECRETION PATHWAY PROTEIN"/>
    <property type="match status" value="1"/>
</dbReference>
<dbReference type="InterPro" id="IPR042094">
    <property type="entry name" value="T2SS_GspF_sf"/>
</dbReference>
<keyword evidence="5 8" id="KW-0812">Transmembrane</keyword>